<proteinExistence type="predicted"/>
<evidence type="ECO:0000313" key="2">
    <source>
        <dbReference type="EMBL" id="MBP2704136.1"/>
    </source>
</evidence>
<organism evidence="2 3">
    <name type="scientific">Microbispora oryzae</name>
    <dbReference type="NCBI Taxonomy" id="2806554"/>
    <lineage>
        <taxon>Bacteria</taxon>
        <taxon>Bacillati</taxon>
        <taxon>Actinomycetota</taxon>
        <taxon>Actinomycetes</taxon>
        <taxon>Streptosporangiales</taxon>
        <taxon>Streptosporangiaceae</taxon>
        <taxon>Microbispora</taxon>
    </lineage>
</organism>
<dbReference type="InterPro" id="IPR021005">
    <property type="entry name" value="Znf_CGNR"/>
</dbReference>
<dbReference type="Gene3D" id="1.10.3300.10">
    <property type="entry name" value="Jann2411-like domain"/>
    <property type="match status" value="1"/>
</dbReference>
<dbReference type="PANTHER" id="PTHR35525">
    <property type="entry name" value="BLL6575 PROTEIN"/>
    <property type="match status" value="1"/>
</dbReference>
<dbReference type="EMBL" id="JAFCNB010000004">
    <property type="protein sequence ID" value="MBP2704136.1"/>
    <property type="molecule type" value="Genomic_DNA"/>
</dbReference>
<accession>A0A940WN84</accession>
<dbReference type="SUPFAM" id="SSF160904">
    <property type="entry name" value="Jann2411-like"/>
    <property type="match status" value="1"/>
</dbReference>
<dbReference type="AlphaFoldDB" id="A0A940WN84"/>
<dbReference type="PANTHER" id="PTHR35525:SF3">
    <property type="entry name" value="BLL6575 PROTEIN"/>
    <property type="match status" value="1"/>
</dbReference>
<dbReference type="Pfam" id="PF11706">
    <property type="entry name" value="zf-CGNR"/>
    <property type="match status" value="1"/>
</dbReference>
<name>A0A940WN84_9ACTN</name>
<gene>
    <name evidence="2" type="ORF">JOL79_09970</name>
</gene>
<keyword evidence="3" id="KW-1185">Reference proteome</keyword>
<dbReference type="Proteomes" id="UP000674234">
    <property type="component" value="Unassembled WGS sequence"/>
</dbReference>
<dbReference type="RefSeq" id="WP_210155433.1">
    <property type="nucleotide sequence ID" value="NZ_JAFCNB010000004.1"/>
</dbReference>
<dbReference type="InterPro" id="IPR010852">
    <property type="entry name" value="ABATE"/>
</dbReference>
<comment type="caution">
    <text evidence="2">The sequence shown here is derived from an EMBL/GenBank/DDBJ whole genome shotgun (WGS) entry which is preliminary data.</text>
</comment>
<dbReference type="InterPro" id="IPR023286">
    <property type="entry name" value="ABATE_dom_sf"/>
</dbReference>
<evidence type="ECO:0000259" key="1">
    <source>
        <dbReference type="Pfam" id="PF11706"/>
    </source>
</evidence>
<protein>
    <submittedName>
        <fullName evidence="2">ABATE domain-containing protein</fullName>
    </submittedName>
</protein>
<evidence type="ECO:0000313" key="3">
    <source>
        <dbReference type="Proteomes" id="UP000674234"/>
    </source>
</evidence>
<dbReference type="Pfam" id="PF07336">
    <property type="entry name" value="ABATE"/>
    <property type="match status" value="1"/>
</dbReference>
<sequence>MKFAFVSGHPALDFAGTVQHRRSDANDLLATPEDLSAWAAASDLVDTPEPADAAGLAQAVRLREAIYRLAYARSVGSPYDPADCALLTGEAAGARIRLELLPDGTLRRAGSVQAVLATLASSAVELLAAPPALVIKECTAEPCTRLYLDRSRRGSRRWCDMGGCGNRAKAAKFRERHAP</sequence>
<reference evidence="2" key="1">
    <citation type="submission" date="2021-02" db="EMBL/GenBank/DDBJ databases">
        <title>Draft genome sequence of Microbispora sp. RL4-1S isolated from rice leaves in Thailand.</title>
        <authorList>
            <person name="Muangham S."/>
            <person name="Duangmal K."/>
        </authorList>
    </citation>
    <scope>NUCLEOTIDE SEQUENCE</scope>
    <source>
        <strain evidence="2">RL4-1S</strain>
    </source>
</reference>
<feature type="domain" description="Zinc finger CGNR" evidence="1">
    <location>
        <begin position="135"/>
        <end position="177"/>
    </location>
</feature>